<evidence type="ECO:0000313" key="2">
    <source>
        <dbReference type="EMBL" id="GEO40801.1"/>
    </source>
</evidence>
<evidence type="ECO:0000256" key="1">
    <source>
        <dbReference type="SAM" id="Phobius"/>
    </source>
</evidence>
<dbReference type="RefSeq" id="WP_063772240.1">
    <property type="nucleotide sequence ID" value="NZ_BJYZ01000023.1"/>
</dbReference>
<dbReference type="AlphaFoldDB" id="A0A512DWG4"/>
<keyword evidence="1" id="KW-1133">Transmembrane helix</keyword>
<keyword evidence="3" id="KW-1185">Reference proteome</keyword>
<dbReference type="NCBIfam" id="TIGR03510">
    <property type="entry name" value="XapX"/>
    <property type="match status" value="1"/>
</dbReference>
<proteinExistence type="predicted"/>
<dbReference type="InterPro" id="IPR009872">
    <property type="entry name" value="DUF1427"/>
</dbReference>
<dbReference type="Proteomes" id="UP000321523">
    <property type="component" value="Unassembled WGS sequence"/>
</dbReference>
<organism evidence="2 3">
    <name type="scientific">Skermanella aerolata</name>
    <dbReference type="NCBI Taxonomy" id="393310"/>
    <lineage>
        <taxon>Bacteria</taxon>
        <taxon>Pseudomonadati</taxon>
        <taxon>Pseudomonadota</taxon>
        <taxon>Alphaproteobacteria</taxon>
        <taxon>Rhodospirillales</taxon>
        <taxon>Azospirillaceae</taxon>
        <taxon>Skermanella</taxon>
    </lineage>
</organism>
<feature type="transmembrane region" description="Helical" evidence="1">
    <location>
        <begin position="29"/>
        <end position="46"/>
    </location>
</feature>
<name>A0A512DWG4_9PROT</name>
<keyword evidence="1" id="KW-0472">Membrane</keyword>
<protein>
    <recommendedName>
        <fullName evidence="4">XapX domain-containing protein</fullName>
    </recommendedName>
</protein>
<dbReference type="OrthoDB" id="4302993at2"/>
<gene>
    <name evidence="2" type="ORF">SAE02_49490</name>
</gene>
<evidence type="ECO:0000313" key="3">
    <source>
        <dbReference type="Proteomes" id="UP000321523"/>
    </source>
</evidence>
<dbReference type="EMBL" id="BJYZ01000023">
    <property type="protein sequence ID" value="GEO40801.1"/>
    <property type="molecule type" value="Genomic_DNA"/>
</dbReference>
<evidence type="ECO:0008006" key="4">
    <source>
        <dbReference type="Google" id="ProtNLM"/>
    </source>
</evidence>
<dbReference type="Pfam" id="PF07235">
    <property type="entry name" value="DUF1427"/>
    <property type="match status" value="1"/>
</dbReference>
<comment type="caution">
    <text evidence="2">The sequence shown here is derived from an EMBL/GenBank/DDBJ whole genome shotgun (WGS) entry which is preliminary data.</text>
</comment>
<reference evidence="2 3" key="1">
    <citation type="submission" date="2019-07" db="EMBL/GenBank/DDBJ databases">
        <title>Whole genome shotgun sequence of Skermanella aerolata NBRC 106429.</title>
        <authorList>
            <person name="Hosoyama A."/>
            <person name="Uohara A."/>
            <person name="Ohji S."/>
            <person name="Ichikawa N."/>
        </authorList>
    </citation>
    <scope>NUCLEOTIDE SEQUENCE [LARGE SCALE GENOMIC DNA]</scope>
    <source>
        <strain evidence="2 3">NBRC 106429</strain>
    </source>
</reference>
<accession>A0A512DWG4</accession>
<dbReference type="InterPro" id="IPR020017">
    <property type="entry name" value="XapX_domain"/>
</dbReference>
<sequence>MKAYVITLAVGLLVGALYGLLNVRSPAPPVIALIGLLGILIGEQIPPMAKRLLGGQAITVSSLRENCGEHVFGRLPTARTCSGNIEPNTAPKAKTAA</sequence>
<keyword evidence="1" id="KW-0812">Transmembrane</keyword>